<dbReference type="Gene3D" id="1.50.10.20">
    <property type="match status" value="2"/>
</dbReference>
<accession>A0A7W5H7G0</accession>
<proteinExistence type="predicted"/>
<dbReference type="Pfam" id="PF13243">
    <property type="entry name" value="SQHop_cyclase_C"/>
    <property type="match status" value="1"/>
</dbReference>
<evidence type="ECO:0000313" key="3">
    <source>
        <dbReference type="Proteomes" id="UP000536179"/>
    </source>
</evidence>
<keyword evidence="3" id="KW-1185">Reference proteome</keyword>
<evidence type="ECO:0000313" key="2">
    <source>
        <dbReference type="EMBL" id="MBB3207921.1"/>
    </source>
</evidence>
<dbReference type="SUPFAM" id="SSF48239">
    <property type="entry name" value="Terpenoid cyclases/Protein prenyltransferases"/>
    <property type="match status" value="1"/>
</dbReference>
<dbReference type="Proteomes" id="UP000536179">
    <property type="component" value="Unassembled WGS sequence"/>
</dbReference>
<evidence type="ECO:0000259" key="1">
    <source>
        <dbReference type="Pfam" id="PF13243"/>
    </source>
</evidence>
<dbReference type="InterPro" id="IPR032696">
    <property type="entry name" value="SQ_cyclase_C"/>
</dbReference>
<feature type="domain" description="Squalene cyclase C-terminal" evidence="1">
    <location>
        <begin position="66"/>
        <end position="278"/>
    </location>
</feature>
<sequence length="425" mass="48039">MIHAQHGIHNTTASSLVVMMVVTASWVGMNPSFADDTSSTEVIAEPTQNQTRLQKLDFRTPPVLPDVESPSVETMTRSIRNGVQFLIDDQNPNGSWGSPTNTKDLNIYAPVPGAHHAFRAATTSLCLSALLECGGADDASVQKAIERSEAWLFDFLPKLRRADGTALYNVWGHAYAIEALAHLHRHHGEDTDRQAEIESLIKQQFAMLRKYESVDGGWGYYDMRYQAKRPTSSSISFVGGTALVAMHRAKSIGIDPPEDVVKRAVAAIHRQQKPDFTYLYGEYLKDRPMREINRPGGSLGRSQCCNVALRFWGDTAVTDNVLKHWLYRLYERNGWLDIGRKRPVPHESWFQVAGYFYYFGHYYAAMCIDELPVAQRGPYQAMLADLIVPLQEKNGCWWDYPLYDYHRPYGTAMALMTLQRCLPAE</sequence>
<comment type="caution">
    <text evidence="2">The sequence shown here is derived from an EMBL/GenBank/DDBJ whole genome shotgun (WGS) entry which is preliminary data.</text>
</comment>
<dbReference type="InterPro" id="IPR008930">
    <property type="entry name" value="Terpenoid_cyclase/PrenylTrfase"/>
</dbReference>
<name>A0A7W5H7G0_9BACT</name>
<reference evidence="2 3" key="1">
    <citation type="submission" date="2020-08" db="EMBL/GenBank/DDBJ databases">
        <title>Genomic Encyclopedia of Type Strains, Phase III (KMG-III): the genomes of soil and plant-associated and newly described type strains.</title>
        <authorList>
            <person name="Whitman W."/>
        </authorList>
    </citation>
    <scope>NUCLEOTIDE SEQUENCE [LARGE SCALE GENOMIC DNA]</scope>
    <source>
        <strain evidence="2 3">CECT 8075</strain>
    </source>
</reference>
<dbReference type="AlphaFoldDB" id="A0A7W5H7G0"/>
<dbReference type="RefSeq" id="WP_184306190.1">
    <property type="nucleotide sequence ID" value="NZ_JACHXU010000013.1"/>
</dbReference>
<organism evidence="2 3">
    <name type="scientific">Aporhodopirellula rubra</name>
    <dbReference type="NCBI Taxonomy" id="980271"/>
    <lineage>
        <taxon>Bacteria</taxon>
        <taxon>Pseudomonadati</taxon>
        <taxon>Planctomycetota</taxon>
        <taxon>Planctomycetia</taxon>
        <taxon>Pirellulales</taxon>
        <taxon>Pirellulaceae</taxon>
        <taxon>Aporhodopirellula</taxon>
    </lineage>
</organism>
<dbReference type="EMBL" id="JACHXU010000013">
    <property type="protein sequence ID" value="MBB3207921.1"/>
    <property type="molecule type" value="Genomic_DNA"/>
</dbReference>
<protein>
    <recommendedName>
        <fullName evidence="1">Squalene cyclase C-terminal domain-containing protein</fullName>
    </recommendedName>
</protein>
<gene>
    <name evidence="2" type="ORF">FHS27_003748</name>
</gene>